<dbReference type="InterPro" id="IPR008889">
    <property type="entry name" value="VQ"/>
</dbReference>
<dbReference type="InterPro" id="IPR009072">
    <property type="entry name" value="Histone-fold"/>
</dbReference>
<evidence type="ECO:0000256" key="6">
    <source>
        <dbReference type="ARBA" id="ARBA00023163"/>
    </source>
</evidence>
<dbReference type="Gene3D" id="1.10.20.10">
    <property type="entry name" value="Histone, subunit A"/>
    <property type="match status" value="1"/>
</dbReference>
<evidence type="ECO:0000256" key="1">
    <source>
        <dbReference type="ARBA" id="ARBA00004123"/>
    </source>
</evidence>
<dbReference type="CDD" id="cd22907">
    <property type="entry name" value="HFD_NFYB"/>
    <property type="match status" value="1"/>
</dbReference>
<protein>
    <recommendedName>
        <fullName evidence="13">Transcription factor CBF/NF-Y/archaeal histone domain-containing protein</fullName>
    </recommendedName>
</protein>
<evidence type="ECO:0000256" key="8">
    <source>
        <dbReference type="SAM" id="MobiDB-lite"/>
    </source>
</evidence>
<dbReference type="Proteomes" id="UP001054889">
    <property type="component" value="Unassembled WGS sequence"/>
</dbReference>
<dbReference type="Pfam" id="PF05678">
    <property type="entry name" value="VQ"/>
    <property type="match status" value="1"/>
</dbReference>
<evidence type="ECO:0000256" key="5">
    <source>
        <dbReference type="ARBA" id="ARBA00023159"/>
    </source>
</evidence>
<evidence type="ECO:0000256" key="4">
    <source>
        <dbReference type="ARBA" id="ARBA00023125"/>
    </source>
</evidence>
<organism evidence="11 12">
    <name type="scientific">Eleusine coracana subsp. coracana</name>
    <dbReference type="NCBI Taxonomy" id="191504"/>
    <lineage>
        <taxon>Eukaryota</taxon>
        <taxon>Viridiplantae</taxon>
        <taxon>Streptophyta</taxon>
        <taxon>Embryophyta</taxon>
        <taxon>Tracheophyta</taxon>
        <taxon>Spermatophyta</taxon>
        <taxon>Magnoliopsida</taxon>
        <taxon>Liliopsida</taxon>
        <taxon>Poales</taxon>
        <taxon>Poaceae</taxon>
        <taxon>PACMAD clade</taxon>
        <taxon>Chloridoideae</taxon>
        <taxon>Cynodonteae</taxon>
        <taxon>Eleusininae</taxon>
        <taxon>Eleusine</taxon>
    </lineage>
</organism>
<dbReference type="SUPFAM" id="SSF47113">
    <property type="entry name" value="Histone-fold"/>
    <property type="match status" value="1"/>
</dbReference>
<name>A0AAV5DX37_ELECO</name>
<gene>
    <name evidence="11" type="primary">gb02176</name>
    <name evidence="11" type="ORF">PR202_gb02176</name>
</gene>
<dbReference type="GO" id="GO:0046982">
    <property type="term" value="F:protein heterodimerization activity"/>
    <property type="evidence" value="ECO:0007669"/>
    <property type="project" value="InterPro"/>
</dbReference>
<dbReference type="GO" id="GO:0016602">
    <property type="term" value="C:CCAAT-binding factor complex"/>
    <property type="evidence" value="ECO:0007669"/>
    <property type="project" value="InterPro"/>
</dbReference>
<keyword evidence="7" id="KW-0539">Nucleus</keyword>
<dbReference type="AlphaFoldDB" id="A0AAV5DX37"/>
<comment type="caution">
    <text evidence="11">The sequence shown here is derived from an EMBL/GenBank/DDBJ whole genome shotgun (WGS) entry which is preliminary data.</text>
</comment>
<dbReference type="InterPro" id="IPR003958">
    <property type="entry name" value="CBFA_NFYB_domain"/>
</dbReference>
<dbReference type="FunFam" id="1.10.20.10:FF:000110">
    <property type="entry name" value="Nuclear factor Y, subunit B1"/>
    <property type="match status" value="1"/>
</dbReference>
<reference evidence="11" key="1">
    <citation type="journal article" date="2018" name="DNA Res.">
        <title>Multiple hybrid de novo genome assembly of finger millet, an orphan allotetraploid crop.</title>
        <authorList>
            <person name="Hatakeyama M."/>
            <person name="Aluri S."/>
            <person name="Balachadran M.T."/>
            <person name="Sivarajan S.R."/>
            <person name="Patrignani A."/>
            <person name="Gruter S."/>
            <person name="Poveda L."/>
            <person name="Shimizu-Inatsugi R."/>
            <person name="Baeten J."/>
            <person name="Francoijs K.J."/>
            <person name="Nataraja K.N."/>
            <person name="Reddy Y.A.N."/>
            <person name="Phadnis S."/>
            <person name="Ravikumar R.L."/>
            <person name="Schlapbach R."/>
            <person name="Sreeman S.M."/>
            <person name="Shimizu K.K."/>
        </authorList>
    </citation>
    <scope>NUCLEOTIDE SEQUENCE</scope>
</reference>
<dbReference type="Pfam" id="PF00808">
    <property type="entry name" value="CBFD_NFYB_HMF"/>
    <property type="match status" value="1"/>
</dbReference>
<evidence type="ECO:0000313" key="12">
    <source>
        <dbReference type="Proteomes" id="UP001054889"/>
    </source>
</evidence>
<dbReference type="EMBL" id="BQKI01000071">
    <property type="protein sequence ID" value="GJN15279.1"/>
    <property type="molecule type" value="Genomic_DNA"/>
</dbReference>
<evidence type="ECO:0008006" key="13">
    <source>
        <dbReference type="Google" id="ProtNLM"/>
    </source>
</evidence>
<dbReference type="GO" id="GO:0000978">
    <property type="term" value="F:RNA polymerase II cis-regulatory region sequence-specific DNA binding"/>
    <property type="evidence" value="ECO:0007669"/>
    <property type="project" value="TreeGrafter"/>
</dbReference>
<keyword evidence="4" id="KW-0238">DNA-binding</keyword>
<evidence type="ECO:0000256" key="7">
    <source>
        <dbReference type="ARBA" id="ARBA00023242"/>
    </source>
</evidence>
<feature type="compositionally biased region" description="Basic and acidic residues" evidence="8">
    <location>
        <begin position="108"/>
        <end position="122"/>
    </location>
</feature>
<feature type="domain" description="VQ" evidence="10">
    <location>
        <begin position="173"/>
        <end position="199"/>
    </location>
</feature>
<dbReference type="InterPro" id="IPR003956">
    <property type="entry name" value="Transcrpt_fac_NFYB/HAP3_CS"/>
</dbReference>
<evidence type="ECO:0000256" key="3">
    <source>
        <dbReference type="ARBA" id="ARBA00023015"/>
    </source>
</evidence>
<evidence type="ECO:0000259" key="9">
    <source>
        <dbReference type="Pfam" id="PF00808"/>
    </source>
</evidence>
<feature type="region of interest" description="Disordered" evidence="8">
    <location>
        <begin position="108"/>
        <end position="127"/>
    </location>
</feature>
<feature type="domain" description="Transcription factor CBF/NF-Y/archaeal histone" evidence="9">
    <location>
        <begin position="20"/>
        <end position="84"/>
    </location>
</feature>
<dbReference type="PANTHER" id="PTHR11064">
    <property type="entry name" value="CCAAT-BINDING TRANSCRIPTION FACTOR-RELATED"/>
    <property type="match status" value="1"/>
</dbReference>
<keyword evidence="3" id="KW-0805">Transcription regulation</keyword>
<sequence>MSEGDFTVEGTGGGKEQDRFLPIANISRIMRRAVPENGKIAKDAKESIQECVSEFISFITSEASDKCMNEKRKTINGDDLIWSLGTLGFEEYVEPLKLYLKLYREGDTKGSKSSEQTGKKDILLNGEPGSSRDHTRFYNILKPVLLCGTASHFWRFKPAMSRDDEAKPMTVKIIETVFVEADTADEFKSVVQRLTGKDAIAQPEQISRSPEATQRIGADKQGGSRGDRRAGTSGTKQNG</sequence>
<reference evidence="11" key="2">
    <citation type="submission" date="2021-12" db="EMBL/GenBank/DDBJ databases">
        <title>Resequencing data analysis of finger millet.</title>
        <authorList>
            <person name="Hatakeyama M."/>
            <person name="Aluri S."/>
            <person name="Balachadran M.T."/>
            <person name="Sivarajan S.R."/>
            <person name="Poveda L."/>
            <person name="Shimizu-Inatsugi R."/>
            <person name="Schlapbach R."/>
            <person name="Sreeman S.M."/>
            <person name="Shimizu K.K."/>
        </authorList>
    </citation>
    <scope>NUCLEOTIDE SEQUENCE</scope>
</reference>
<dbReference type="InterPro" id="IPR027113">
    <property type="entry name" value="Transc_fact_NFYB/HAP3"/>
</dbReference>
<keyword evidence="6" id="KW-0804">Transcription</keyword>
<evidence type="ECO:0000256" key="2">
    <source>
        <dbReference type="ARBA" id="ARBA00009053"/>
    </source>
</evidence>
<comment type="subcellular location">
    <subcellularLocation>
        <location evidence="1">Nucleus</location>
    </subcellularLocation>
</comment>
<accession>A0AAV5DX37</accession>
<keyword evidence="12" id="KW-1185">Reference proteome</keyword>
<dbReference type="PROSITE" id="PS00685">
    <property type="entry name" value="NFYB_HAP3"/>
    <property type="match status" value="1"/>
</dbReference>
<keyword evidence="5" id="KW-0010">Activator</keyword>
<evidence type="ECO:0000313" key="11">
    <source>
        <dbReference type="EMBL" id="GJN15279.1"/>
    </source>
</evidence>
<proteinExistence type="inferred from homology"/>
<dbReference type="GO" id="GO:0001228">
    <property type="term" value="F:DNA-binding transcription activator activity, RNA polymerase II-specific"/>
    <property type="evidence" value="ECO:0007669"/>
    <property type="project" value="InterPro"/>
</dbReference>
<dbReference type="PRINTS" id="PR00615">
    <property type="entry name" value="CCAATSUBUNTA"/>
</dbReference>
<evidence type="ECO:0000259" key="10">
    <source>
        <dbReference type="Pfam" id="PF05678"/>
    </source>
</evidence>
<dbReference type="PANTHER" id="PTHR11064:SF109">
    <property type="entry name" value="NUCLEAR TRANSCRIPTION FACTOR Y SUBUNIT B-4"/>
    <property type="match status" value="1"/>
</dbReference>
<feature type="region of interest" description="Disordered" evidence="8">
    <location>
        <begin position="200"/>
        <end position="239"/>
    </location>
</feature>
<comment type="similarity">
    <text evidence="2">Belongs to the NFYB/HAP3 subunit family.</text>
</comment>